<dbReference type="Gene3D" id="3.30.390.30">
    <property type="match status" value="1"/>
</dbReference>
<dbReference type="NCBIfam" id="NF040477">
    <property type="entry name" value="chlor_oxi_RclA"/>
    <property type="match status" value="1"/>
</dbReference>
<organism evidence="14 15">
    <name type="scientific">Edwardsiella tarda</name>
    <dbReference type="NCBI Taxonomy" id="636"/>
    <lineage>
        <taxon>Bacteria</taxon>
        <taxon>Pseudomonadati</taxon>
        <taxon>Pseudomonadota</taxon>
        <taxon>Gammaproteobacteria</taxon>
        <taxon>Enterobacterales</taxon>
        <taxon>Hafniaceae</taxon>
        <taxon>Edwardsiella</taxon>
    </lineage>
</organism>
<evidence type="ECO:0000256" key="8">
    <source>
        <dbReference type="PIRSR" id="PIRSR000350-2"/>
    </source>
</evidence>
<dbReference type="Proteomes" id="UP000219788">
    <property type="component" value="Unassembled WGS sequence"/>
</dbReference>
<feature type="binding site" evidence="9">
    <location>
        <position position="292"/>
    </location>
    <ligand>
        <name>FAD</name>
        <dbReference type="ChEBI" id="CHEBI:57692"/>
    </ligand>
</feature>
<evidence type="ECO:0000256" key="1">
    <source>
        <dbReference type="ARBA" id="ARBA00007532"/>
    </source>
</evidence>
<evidence type="ECO:0000256" key="3">
    <source>
        <dbReference type="ARBA" id="ARBA00022827"/>
    </source>
</evidence>
<evidence type="ECO:0000256" key="7">
    <source>
        <dbReference type="ARBA" id="ARBA00023284"/>
    </source>
</evidence>
<evidence type="ECO:0000256" key="6">
    <source>
        <dbReference type="ARBA" id="ARBA00023157"/>
    </source>
</evidence>
<dbReference type="InterPro" id="IPR012999">
    <property type="entry name" value="Pyr_OxRdtase_I_AS"/>
</dbReference>
<dbReference type="GO" id="GO:0006979">
    <property type="term" value="P:response to oxidative stress"/>
    <property type="evidence" value="ECO:0007669"/>
    <property type="project" value="UniProtKB-ARBA"/>
</dbReference>
<reference evidence="15" key="1">
    <citation type="submission" date="2017-09" db="EMBL/GenBank/DDBJ databases">
        <title>FDA dAtabase for Regulatory Grade micrObial Sequences (FDA-ARGOS): Supporting development and validation of Infectious Disease Dx tests.</title>
        <authorList>
            <person name="Goldberg B."/>
            <person name="Campos J."/>
            <person name="Tallon L."/>
            <person name="Sadzewicz L."/>
            <person name="Ott S."/>
            <person name="Zhao X."/>
            <person name="Nagaraj S."/>
            <person name="Vavikolanu K."/>
            <person name="Aluvathingal J."/>
            <person name="Nadendla S."/>
            <person name="Geyer C."/>
            <person name="Sichtig H."/>
        </authorList>
    </citation>
    <scope>NUCLEOTIDE SEQUENCE [LARGE SCALE GENOMIC DNA]</scope>
    <source>
        <strain evidence="15">FDAARGOS_370</strain>
    </source>
</reference>
<dbReference type="Gene3D" id="3.50.50.60">
    <property type="entry name" value="FAD/NAD(P)-binding domain"/>
    <property type="match status" value="2"/>
</dbReference>
<dbReference type="InterPro" id="IPR004099">
    <property type="entry name" value="Pyr_nucl-diS_OxRdtase_dimer"/>
</dbReference>
<dbReference type="STRING" id="636.AAW15_10145"/>
<dbReference type="OrthoDB" id="9800167at2"/>
<dbReference type="PANTHER" id="PTHR43014">
    <property type="entry name" value="MERCURIC REDUCTASE"/>
    <property type="match status" value="1"/>
</dbReference>
<keyword evidence="2 11" id="KW-0285">Flavoprotein</keyword>
<feature type="domain" description="FAD/NAD(P)-binding" evidence="13">
    <location>
        <begin position="5"/>
        <end position="302"/>
    </location>
</feature>
<evidence type="ECO:0000256" key="2">
    <source>
        <dbReference type="ARBA" id="ARBA00022630"/>
    </source>
</evidence>
<comment type="caution">
    <text evidence="14">The sequence shown here is derived from an EMBL/GenBank/DDBJ whole genome shotgun (WGS) entry which is preliminary data.</text>
</comment>
<keyword evidence="3 9" id="KW-0274">FAD</keyword>
<dbReference type="InterPro" id="IPR054847">
    <property type="entry name" value="chlor_oxi_RclA"/>
</dbReference>
<dbReference type="InterPro" id="IPR001100">
    <property type="entry name" value="Pyr_nuc-diS_OxRdtase"/>
</dbReference>
<evidence type="ECO:0000313" key="15">
    <source>
        <dbReference type="Proteomes" id="UP000219788"/>
    </source>
</evidence>
<evidence type="ECO:0000313" key="14">
    <source>
        <dbReference type="EMBL" id="PEH73102.1"/>
    </source>
</evidence>
<accession>A0A2A7U3V5</accession>
<dbReference type="SUPFAM" id="SSF51905">
    <property type="entry name" value="FAD/NAD(P)-binding domain"/>
    <property type="match status" value="1"/>
</dbReference>
<dbReference type="Pfam" id="PF02852">
    <property type="entry name" value="Pyr_redox_dim"/>
    <property type="match status" value="1"/>
</dbReference>
<dbReference type="InterPro" id="IPR016156">
    <property type="entry name" value="FAD/NAD-linked_Rdtase_dimer_sf"/>
</dbReference>
<feature type="domain" description="Pyridine nucleotide-disulphide oxidoreductase dimerisation" evidence="12">
    <location>
        <begin position="328"/>
        <end position="435"/>
    </location>
</feature>
<evidence type="ECO:0000256" key="9">
    <source>
        <dbReference type="PIRSR" id="PIRSR000350-3"/>
    </source>
</evidence>
<dbReference type="AlphaFoldDB" id="A0A2A7U3V5"/>
<keyword evidence="7 11" id="KW-0676">Redox-active center</keyword>
<dbReference type="InterPro" id="IPR036188">
    <property type="entry name" value="FAD/NAD-bd_sf"/>
</dbReference>
<name>A0A2A7U3V5_EDWTA</name>
<dbReference type="GO" id="GO:0016668">
    <property type="term" value="F:oxidoreductase activity, acting on a sulfur group of donors, NAD(P) as acceptor"/>
    <property type="evidence" value="ECO:0007669"/>
    <property type="project" value="InterPro"/>
</dbReference>
<comment type="similarity">
    <text evidence="1 11">Belongs to the class-I pyridine nucleotide-disulfide oxidoreductase family.</text>
</comment>
<keyword evidence="4" id="KW-0521">NADP</keyword>
<evidence type="ECO:0000256" key="10">
    <source>
        <dbReference type="PIRSR" id="PIRSR000350-4"/>
    </source>
</evidence>
<comment type="cofactor">
    <cofactor evidence="9">
        <name>FAD</name>
        <dbReference type="ChEBI" id="CHEBI:57692"/>
    </cofactor>
    <text evidence="9">Binds 1 FAD per subunit.</text>
</comment>
<keyword evidence="6" id="KW-1015">Disulfide bond</keyword>
<dbReference type="PROSITE" id="PS00076">
    <property type="entry name" value="PYRIDINE_REDOX_1"/>
    <property type="match status" value="1"/>
</dbReference>
<dbReference type="PRINTS" id="PR00368">
    <property type="entry name" value="FADPNR"/>
</dbReference>
<dbReference type="EMBL" id="PDDV01000013">
    <property type="protein sequence ID" value="PEH73102.1"/>
    <property type="molecule type" value="Genomic_DNA"/>
</dbReference>
<gene>
    <name evidence="14" type="ORF">CRM76_14750</name>
</gene>
<keyword evidence="5 11" id="KW-0560">Oxidoreductase</keyword>
<dbReference type="FunFam" id="3.30.390.30:FF:000001">
    <property type="entry name" value="Dihydrolipoyl dehydrogenase"/>
    <property type="match status" value="1"/>
</dbReference>
<proteinExistence type="inferred from homology"/>
<dbReference type="GO" id="GO:0003955">
    <property type="term" value="F:NAD(P)H dehydrogenase (quinone) activity"/>
    <property type="evidence" value="ECO:0007669"/>
    <property type="project" value="TreeGrafter"/>
</dbReference>
<dbReference type="SUPFAM" id="SSF55424">
    <property type="entry name" value="FAD/NAD-linked reductases, dimerisation (C-terminal) domain"/>
    <property type="match status" value="1"/>
</dbReference>
<evidence type="ECO:0000259" key="13">
    <source>
        <dbReference type="Pfam" id="PF07992"/>
    </source>
</evidence>
<feature type="binding site" evidence="9">
    <location>
        <begin position="165"/>
        <end position="172"/>
    </location>
    <ligand>
        <name>NAD(+)</name>
        <dbReference type="ChEBI" id="CHEBI:57540"/>
    </ligand>
</feature>
<dbReference type="RefSeq" id="WP_097363979.1">
    <property type="nucleotide sequence ID" value="NZ_CP023706.1"/>
</dbReference>
<dbReference type="GO" id="GO:0050660">
    <property type="term" value="F:flavin adenine dinucleotide binding"/>
    <property type="evidence" value="ECO:0007669"/>
    <property type="project" value="UniProtKB-ARBA"/>
</dbReference>
<feature type="active site" description="Proton acceptor" evidence="8">
    <location>
        <position position="426"/>
    </location>
</feature>
<keyword evidence="9" id="KW-0547">Nucleotide-binding</keyword>
<evidence type="ECO:0000259" key="12">
    <source>
        <dbReference type="Pfam" id="PF02852"/>
    </source>
</evidence>
<dbReference type="Pfam" id="PF07992">
    <property type="entry name" value="Pyr_redox_2"/>
    <property type="match status" value="1"/>
</dbReference>
<dbReference type="PIRSF" id="PIRSF000350">
    <property type="entry name" value="Mercury_reductase_MerA"/>
    <property type="match status" value="1"/>
</dbReference>
<dbReference type="PRINTS" id="PR00411">
    <property type="entry name" value="PNDRDTASEI"/>
</dbReference>
<feature type="binding site" evidence="9">
    <location>
        <position position="188"/>
    </location>
    <ligand>
        <name>NAD(+)</name>
        <dbReference type="ChEBI" id="CHEBI:57540"/>
    </ligand>
</feature>
<evidence type="ECO:0000256" key="5">
    <source>
        <dbReference type="ARBA" id="ARBA00023002"/>
    </source>
</evidence>
<feature type="binding site" evidence="9">
    <location>
        <position position="52"/>
    </location>
    <ligand>
        <name>FAD</name>
        <dbReference type="ChEBI" id="CHEBI:57692"/>
    </ligand>
</feature>
<sequence>MTHFQNVVIGFGKAGKTLAADLARRGESVALIERSAQRYGGTCINVGCIPTKTWVHDADAAVPFPLAAQRQQHLVAQLREKNRQMLADLATVTLIDGQARFIDAYTLAVENAQGEQMIRAERIFINTGARSTLPPIPGLAESAQVYDSAALLQLTTLPRRVAILGAGYIGIEFASLLRRFGAEVLLLEASEHFLAREDRDIAEAVATLLRDDGIDLRLATQVTRVFEQGDEVCLEVAGAILRADAVLVASGRTPNSAGLALDRAGVAVDARGAIVVDEQLRTTQPHIWALGDVNGGPQFTYISLDDFRIVRDALYGEGQRRTSDRGAVPYSVFISPTLSRIGLNEEQARAQGVPFSVVSLPVSAIPRAHTLNDTRGVLKALVRRDNGQILGATLLCRDSHEMINLLKMAMDAGLPYSVLRDQIYTHPTMSEAFNELFARVA</sequence>
<dbReference type="PANTHER" id="PTHR43014:SF4">
    <property type="entry name" value="PYRIDINE NUCLEOTIDE-DISULFIDE OXIDOREDUCTASE RCLA-RELATED"/>
    <property type="match status" value="1"/>
</dbReference>
<feature type="disulfide bond" description="Redox-active" evidence="10">
    <location>
        <begin position="43"/>
        <end position="48"/>
    </location>
</feature>
<evidence type="ECO:0000256" key="11">
    <source>
        <dbReference type="RuleBase" id="RU003691"/>
    </source>
</evidence>
<dbReference type="InterPro" id="IPR023753">
    <property type="entry name" value="FAD/NAD-binding_dom"/>
</dbReference>
<protein>
    <submittedName>
        <fullName evidence="14">Pyridine nucleotide-disulfide oxidoreductase</fullName>
    </submittedName>
</protein>
<evidence type="ECO:0000256" key="4">
    <source>
        <dbReference type="ARBA" id="ARBA00022857"/>
    </source>
</evidence>
<feature type="binding site" evidence="9">
    <location>
        <position position="251"/>
    </location>
    <ligand>
        <name>NAD(+)</name>
        <dbReference type="ChEBI" id="CHEBI:57540"/>
    </ligand>
</feature>
<keyword evidence="9" id="KW-0520">NAD</keyword>